<dbReference type="EMBL" id="JAEHTE010000008">
    <property type="protein sequence ID" value="MBI6884299.1"/>
    <property type="molecule type" value="Genomic_DNA"/>
</dbReference>
<name>A0A8I1EFH4_PSEPU</name>
<sequence>MSCRDFFAGLPKAGEDAKKCAELIDNEFPDGFCQTESVSELSPGSVSPDEFLHRFVFSPVHVDGEKIKTSFFSDCGGFGLSCQRGNSKDPDSSIHETGRKMIEEFNAANVPEKPERSYLGVVTAKSHNVRCLIPEGAEESPHEKEMMAVYDTALPGNVHHADVFQITQGRNLTKSQAKQVRRDLALVFTKVPLMG</sequence>
<evidence type="ECO:0000313" key="2">
    <source>
        <dbReference type="Proteomes" id="UP000637061"/>
    </source>
</evidence>
<evidence type="ECO:0000313" key="1">
    <source>
        <dbReference type="EMBL" id="MBI6884299.1"/>
    </source>
</evidence>
<accession>A0A8I1EFH4</accession>
<organism evidence="1 2">
    <name type="scientific">Pseudomonas putida</name>
    <name type="common">Arthrobacter siderocapsulatus</name>
    <dbReference type="NCBI Taxonomy" id="303"/>
    <lineage>
        <taxon>Bacteria</taxon>
        <taxon>Pseudomonadati</taxon>
        <taxon>Pseudomonadota</taxon>
        <taxon>Gammaproteobacteria</taxon>
        <taxon>Pseudomonadales</taxon>
        <taxon>Pseudomonadaceae</taxon>
        <taxon>Pseudomonas</taxon>
    </lineage>
</organism>
<dbReference type="AlphaFoldDB" id="A0A8I1EFH4"/>
<comment type="caution">
    <text evidence="1">The sequence shown here is derived from an EMBL/GenBank/DDBJ whole genome shotgun (WGS) entry which is preliminary data.</text>
</comment>
<dbReference type="Proteomes" id="UP000637061">
    <property type="component" value="Unassembled WGS sequence"/>
</dbReference>
<reference evidence="1" key="1">
    <citation type="submission" date="2020-12" db="EMBL/GenBank/DDBJ databases">
        <title>Enhanced detection system for hospital associated transmission using whole genome sequencing surveillance.</title>
        <authorList>
            <person name="Harrison L.H."/>
            <person name="Van Tyne D."/>
            <person name="Marsh J.W."/>
            <person name="Griffith M.P."/>
            <person name="Snyder D.J."/>
            <person name="Cooper V.S."/>
            <person name="Mustapha M."/>
        </authorList>
    </citation>
    <scope>NUCLEOTIDE SEQUENCE</scope>
    <source>
        <strain evidence="1">PSB00042</strain>
    </source>
</reference>
<gene>
    <name evidence="1" type="ORF">JEU22_10285</name>
</gene>
<dbReference type="RefSeq" id="WP_198747191.1">
    <property type="nucleotide sequence ID" value="NZ_JAEHTE010000008.1"/>
</dbReference>
<protein>
    <submittedName>
        <fullName evidence="1">Uncharacterized protein</fullName>
    </submittedName>
</protein>
<proteinExistence type="predicted"/>